<name>A0ABT1SMI8_9FIRM</name>
<dbReference type="Gene3D" id="2.70.98.10">
    <property type="match status" value="1"/>
</dbReference>
<keyword evidence="2" id="KW-1185">Reference proteome</keyword>
<reference evidence="1 2" key="1">
    <citation type="submission" date="2022-06" db="EMBL/GenBank/DDBJ databases">
        <title>Isolation of gut microbiota from human fecal samples.</title>
        <authorList>
            <person name="Pamer E.G."/>
            <person name="Barat B."/>
            <person name="Waligurski E."/>
            <person name="Medina S."/>
            <person name="Paddock L."/>
            <person name="Mostad J."/>
        </authorList>
    </citation>
    <scope>NUCLEOTIDE SEQUENCE [LARGE SCALE GENOMIC DNA]</scope>
    <source>
        <strain evidence="1 2">DFI.6.1</strain>
    </source>
</reference>
<proteinExistence type="predicted"/>
<dbReference type="InterPro" id="IPR011013">
    <property type="entry name" value="Gal_mutarotase_sf_dom"/>
</dbReference>
<dbReference type="SUPFAM" id="SSF74650">
    <property type="entry name" value="Galactose mutarotase-like"/>
    <property type="match status" value="1"/>
</dbReference>
<evidence type="ECO:0000313" key="1">
    <source>
        <dbReference type="EMBL" id="MCQ5122429.1"/>
    </source>
</evidence>
<organism evidence="1 2">
    <name type="scientific">Massilicoli timonensis</name>
    <dbReference type="NCBI Taxonomy" id="2015901"/>
    <lineage>
        <taxon>Bacteria</taxon>
        <taxon>Bacillati</taxon>
        <taxon>Bacillota</taxon>
        <taxon>Erysipelotrichia</taxon>
        <taxon>Erysipelotrichales</taxon>
        <taxon>Erysipelotrichaceae</taxon>
        <taxon>Massilicoli</taxon>
    </lineage>
</organism>
<dbReference type="Pfam" id="PF01263">
    <property type="entry name" value="Aldose_epim"/>
    <property type="match status" value="1"/>
</dbReference>
<dbReference type="RefSeq" id="WP_178200720.1">
    <property type="nucleotide sequence ID" value="NZ_CANTYB010000019.1"/>
</dbReference>
<accession>A0ABT1SMI8</accession>
<protein>
    <submittedName>
        <fullName evidence="1">Aldose 1-epimerase family protein</fullName>
    </submittedName>
</protein>
<dbReference type="Proteomes" id="UP001524435">
    <property type="component" value="Unassembled WGS sequence"/>
</dbReference>
<sequence>MKLENASAVVTFCEKGAEIASFINKENGLQYMWQGEEAYWTGKNPTLFPMVGNTYTKTYEINGKKYAMKNHGLLRYVDFTCIKANEEEVIFQYEADQDALSQYPFPFTCRTIYRLDGLTLTVRYEIENTGDQPMPFLFGLHPGFNCPLVQGETFEDYTICFDENEHLEQLIIDPNAPKGVTCKMLELKELPLDYALFEKYGTLIYRGMHSAYVTLKGKEHGVRVSIGGYPLLAFWTAKRGAPFLCIEPWYGHGDFYDCKEDFYHREGTMLLAKGRMFTTAYTITLF</sequence>
<dbReference type="CDD" id="cd09024">
    <property type="entry name" value="Aldose_epim_lacX"/>
    <property type="match status" value="1"/>
</dbReference>
<dbReference type="InterPro" id="IPR037481">
    <property type="entry name" value="LacX"/>
</dbReference>
<comment type="caution">
    <text evidence="1">The sequence shown here is derived from an EMBL/GenBank/DDBJ whole genome shotgun (WGS) entry which is preliminary data.</text>
</comment>
<dbReference type="EMBL" id="JANGCH010000015">
    <property type="protein sequence ID" value="MCQ5122429.1"/>
    <property type="molecule type" value="Genomic_DNA"/>
</dbReference>
<evidence type="ECO:0000313" key="2">
    <source>
        <dbReference type="Proteomes" id="UP001524435"/>
    </source>
</evidence>
<dbReference type="InterPro" id="IPR014718">
    <property type="entry name" value="GH-type_carb-bd"/>
</dbReference>
<gene>
    <name evidence="1" type="ORF">NE663_09195</name>
</gene>
<dbReference type="InterPro" id="IPR008183">
    <property type="entry name" value="Aldose_1/G6P_1-epimerase"/>
</dbReference>